<dbReference type="AlphaFoldDB" id="I3ZWR0"/>
<dbReference type="Gene3D" id="3.40.50.10770">
    <property type="entry name" value="Hypothetical protein VC1899 like domain (Restriction endonuclease-like)"/>
    <property type="match status" value="1"/>
</dbReference>
<protein>
    <submittedName>
        <fullName evidence="2">Uncharacterized protein</fullName>
    </submittedName>
</protein>
<feature type="transmembrane region" description="Helical" evidence="1">
    <location>
        <begin position="112"/>
        <end position="136"/>
    </location>
</feature>
<dbReference type="HOGENOM" id="CLU_666697_0_0_2"/>
<proteinExistence type="predicted"/>
<organism evidence="2 3">
    <name type="scientific">Thermococcus cleftensis (strain DSM 27260 / KACC 17922 / CL1)</name>
    <dbReference type="NCBI Taxonomy" id="163003"/>
    <lineage>
        <taxon>Archaea</taxon>
        <taxon>Methanobacteriati</taxon>
        <taxon>Methanobacteriota</taxon>
        <taxon>Thermococci</taxon>
        <taxon>Thermococcales</taxon>
        <taxon>Thermococcaceae</taxon>
        <taxon>Thermococcus</taxon>
    </lineage>
</organism>
<evidence type="ECO:0000256" key="1">
    <source>
        <dbReference type="SAM" id="Phobius"/>
    </source>
</evidence>
<keyword evidence="1" id="KW-0812">Transmembrane</keyword>
<keyword evidence="1" id="KW-1133">Transmembrane helix</keyword>
<feature type="transmembrane region" description="Helical" evidence="1">
    <location>
        <begin position="68"/>
        <end position="91"/>
    </location>
</feature>
<reference evidence="2 3" key="1">
    <citation type="journal article" date="2012" name="J. Bacteriol.">
        <title>Complete Genome Sequence of the Hyperthermophilic Archaeon Thermococcus sp. Strain CL1, Isolated from a Paralvinella sp. Polychaete Worm Collected from a Hydrothermal Vent.</title>
        <authorList>
            <person name="Jung J.H."/>
            <person name="Holden J.F."/>
            <person name="Seo D.H."/>
            <person name="Park K.H."/>
            <person name="Shin H."/>
            <person name="Ryu S."/>
            <person name="Lee J.H."/>
            <person name="Park C.S."/>
        </authorList>
    </citation>
    <scope>NUCLEOTIDE SEQUENCE [LARGE SCALE GENOMIC DNA]</scope>
    <source>
        <strain evidence="3">DSM 27260 / KACC 17922 / CL1</strain>
    </source>
</reference>
<accession>I3ZWR0</accession>
<name>I3ZWR0_THECF</name>
<dbReference type="EMBL" id="CP003651">
    <property type="protein sequence ID" value="AFL96144.1"/>
    <property type="molecule type" value="Genomic_DNA"/>
</dbReference>
<feature type="transmembrane region" description="Helical" evidence="1">
    <location>
        <begin position="148"/>
        <end position="168"/>
    </location>
</feature>
<evidence type="ECO:0000313" key="3">
    <source>
        <dbReference type="Proteomes" id="UP000006064"/>
    </source>
</evidence>
<dbReference type="Proteomes" id="UP000006064">
    <property type="component" value="Chromosome"/>
</dbReference>
<sequence length="412" mass="46964">MPGRTARKLVSSLLLLTPAVAMFLENAALMEMESFFKWLPEDIATHLIEVEYWVVDHIRPATSLPTDYVVFLMASLIVFLISFGLALFAGWKLGGSRRDSLGVFFSTFLSRYFIGELAVSAYGLFLFVLFAVILTAWLPDAIKMGNPWFVLGTVFYFLSIIFATAFAYPAPKKKEKMDHPKTRYLVYGLSFPSNWDLVNNASCEDMRRNRKINANGKEAPVSLFPLYVSMHYHFKDGPLESLYLLVTKEAHLASLDPPKLKTEVKDLLLLFFEKASKCLDVRFLVRWPSEDEEKIESGPGRTITVNFVPIRDSNDVRMIFQDIRGSRIAELIKENSGDVTFHLTGGTAPMSIAMMLHAIKGDAHAEYARQRVFDVEPNDLLVSVDMDVFDLEDLVRELRDYFERQYEKGEKD</sequence>
<evidence type="ECO:0000313" key="2">
    <source>
        <dbReference type="EMBL" id="AFL96144.1"/>
    </source>
</evidence>
<dbReference type="KEGG" id="thm:CL1_1949"/>
<keyword evidence="1" id="KW-0472">Membrane</keyword>
<keyword evidence="3" id="KW-1185">Reference proteome</keyword>
<gene>
    <name evidence="2" type="ORF">CL1_1949</name>
</gene>